<dbReference type="STRING" id="44009.RV01_GL001570"/>
<dbReference type="InterPro" id="IPR039418">
    <property type="entry name" value="LexA-like"/>
</dbReference>
<evidence type="ECO:0000256" key="1">
    <source>
        <dbReference type="ARBA" id="ARBA00023015"/>
    </source>
</evidence>
<dbReference type="Gene3D" id="2.10.109.10">
    <property type="entry name" value="Umud Fragment, subunit A"/>
    <property type="match status" value="1"/>
</dbReference>
<keyword evidence="2" id="KW-0238">DNA-binding</keyword>
<keyword evidence="3" id="KW-0804">Transcription</keyword>
<reference evidence="5 6" key="1">
    <citation type="submission" date="2013-03" db="EMBL/GenBank/DDBJ databases">
        <title>The Genome Sequence of Enterococcus dispar ATCC_51266 (Illumina only assembly).</title>
        <authorList>
            <consortium name="The Broad Institute Genomics Platform"/>
            <consortium name="The Broad Institute Genome Sequencing Center for Infectious Disease"/>
            <person name="Earl A."/>
            <person name="Russ C."/>
            <person name="Gilmore M."/>
            <person name="Surin D."/>
            <person name="Walker B."/>
            <person name="Young S."/>
            <person name="Zeng Q."/>
            <person name="Gargeya S."/>
            <person name="Fitzgerald M."/>
            <person name="Haas B."/>
            <person name="Abouelleil A."/>
            <person name="Allen A.W."/>
            <person name="Alvarado L."/>
            <person name="Arachchi H.M."/>
            <person name="Berlin A.M."/>
            <person name="Chapman S.B."/>
            <person name="Gainer-Dewar J."/>
            <person name="Goldberg J."/>
            <person name="Griggs A."/>
            <person name="Gujja S."/>
            <person name="Hansen M."/>
            <person name="Howarth C."/>
            <person name="Imamovic A."/>
            <person name="Ireland A."/>
            <person name="Larimer J."/>
            <person name="McCowan C."/>
            <person name="Murphy C."/>
            <person name="Pearson M."/>
            <person name="Poon T.W."/>
            <person name="Priest M."/>
            <person name="Roberts A."/>
            <person name="Saif S."/>
            <person name="Shea T."/>
            <person name="Sisk P."/>
            <person name="Sykes S."/>
            <person name="Wortman J."/>
            <person name="Nusbaum C."/>
            <person name="Birren B."/>
        </authorList>
    </citation>
    <scope>NUCLEOTIDE SEQUENCE [LARGE SCALE GENOMIC DNA]</scope>
    <source>
        <strain evidence="5 6">ATCC 51266</strain>
    </source>
</reference>
<accession>S1N7A0</accession>
<dbReference type="SUPFAM" id="SSF47413">
    <property type="entry name" value="lambda repressor-like DNA-binding domains"/>
    <property type="match status" value="1"/>
</dbReference>
<dbReference type="PANTHER" id="PTHR40661:SF3">
    <property type="entry name" value="FELS-1 PROPHAGE TRANSCRIPTIONAL REGULATOR"/>
    <property type="match status" value="1"/>
</dbReference>
<protein>
    <recommendedName>
        <fullName evidence="4">HTH cro/C1-type domain-containing protein</fullName>
    </recommendedName>
</protein>
<organism evidence="5 6">
    <name type="scientific">Enterococcus dispar ATCC 51266</name>
    <dbReference type="NCBI Taxonomy" id="1139219"/>
    <lineage>
        <taxon>Bacteria</taxon>
        <taxon>Bacillati</taxon>
        <taxon>Bacillota</taxon>
        <taxon>Bacilli</taxon>
        <taxon>Lactobacillales</taxon>
        <taxon>Enterococcaceae</taxon>
        <taxon>Enterococcus</taxon>
    </lineage>
</organism>
<evidence type="ECO:0000256" key="2">
    <source>
        <dbReference type="ARBA" id="ARBA00023125"/>
    </source>
</evidence>
<sequence length="222" mass="24575">MFPTRLRELRKGKNLTQKELAKILRVSQQTIGSWEVGRAEPNTDVINSIADFFNVSGDYLLGRSELRKPENIPNNTVVIGGMIPEDNSIPVLGRIAASAPAGLVSDYEGEIFIQPSTIKRYGKNDLFALKILGDSMNRIIPDGAIAVVHRTCEWESGDICAVTINGDDATLKQVTKTDKGIKFTPLSFSKFHAPWEYIKDEDEVDVCILGTFLYGVIPTDKM</sequence>
<dbReference type="SUPFAM" id="SSF51306">
    <property type="entry name" value="LexA/Signal peptidase"/>
    <property type="match status" value="1"/>
</dbReference>
<dbReference type="CDD" id="cd00093">
    <property type="entry name" value="HTH_XRE"/>
    <property type="match status" value="1"/>
</dbReference>
<dbReference type="Pfam" id="PF00717">
    <property type="entry name" value="Peptidase_S24"/>
    <property type="match status" value="1"/>
</dbReference>
<name>S1N7A0_9ENTE</name>
<dbReference type="SMART" id="SM00530">
    <property type="entry name" value="HTH_XRE"/>
    <property type="match status" value="1"/>
</dbReference>
<dbReference type="PANTHER" id="PTHR40661">
    <property type="match status" value="1"/>
</dbReference>
<dbReference type="HOGENOM" id="CLU_066192_1_1_9"/>
<dbReference type="Proteomes" id="UP000014127">
    <property type="component" value="Unassembled WGS sequence"/>
</dbReference>
<dbReference type="PATRIC" id="fig|1139219.3.peg.954"/>
<dbReference type="InterPro" id="IPR010982">
    <property type="entry name" value="Lambda_DNA-bd_dom_sf"/>
</dbReference>
<keyword evidence="6" id="KW-1185">Reference proteome</keyword>
<dbReference type="InterPro" id="IPR015927">
    <property type="entry name" value="Peptidase_S24_S26A/B/C"/>
</dbReference>
<comment type="caution">
    <text evidence="5">The sequence shown here is derived from an EMBL/GenBank/DDBJ whole genome shotgun (WGS) entry which is preliminary data.</text>
</comment>
<dbReference type="Gene3D" id="1.10.260.40">
    <property type="entry name" value="lambda repressor-like DNA-binding domains"/>
    <property type="match status" value="1"/>
</dbReference>
<dbReference type="RefSeq" id="WP_016172169.1">
    <property type="nucleotide sequence ID" value="NZ_ASWK01000001.1"/>
</dbReference>
<dbReference type="CDD" id="cd06529">
    <property type="entry name" value="S24_LexA-like"/>
    <property type="match status" value="1"/>
</dbReference>
<feature type="domain" description="HTH cro/C1-type" evidence="4">
    <location>
        <begin position="6"/>
        <end position="60"/>
    </location>
</feature>
<evidence type="ECO:0000259" key="4">
    <source>
        <dbReference type="PROSITE" id="PS50943"/>
    </source>
</evidence>
<dbReference type="InterPro" id="IPR001387">
    <property type="entry name" value="Cro/C1-type_HTH"/>
</dbReference>
<dbReference type="OrthoDB" id="194368at2"/>
<dbReference type="GO" id="GO:0003677">
    <property type="term" value="F:DNA binding"/>
    <property type="evidence" value="ECO:0007669"/>
    <property type="project" value="UniProtKB-KW"/>
</dbReference>
<gene>
    <name evidence="5" type="ORF">OMK_00990</name>
</gene>
<evidence type="ECO:0000256" key="3">
    <source>
        <dbReference type="ARBA" id="ARBA00023163"/>
    </source>
</evidence>
<dbReference type="PROSITE" id="PS50943">
    <property type="entry name" value="HTH_CROC1"/>
    <property type="match status" value="1"/>
</dbReference>
<proteinExistence type="predicted"/>
<evidence type="ECO:0000313" key="5">
    <source>
        <dbReference type="EMBL" id="EOT42629.1"/>
    </source>
</evidence>
<keyword evidence="1" id="KW-0805">Transcription regulation</keyword>
<dbReference type="Pfam" id="PF01381">
    <property type="entry name" value="HTH_3"/>
    <property type="match status" value="1"/>
</dbReference>
<dbReference type="InterPro" id="IPR036286">
    <property type="entry name" value="LexA/Signal_pep-like_sf"/>
</dbReference>
<dbReference type="eggNOG" id="COG1974">
    <property type="taxonomic scope" value="Bacteria"/>
</dbReference>
<dbReference type="AlphaFoldDB" id="S1N7A0"/>
<dbReference type="EMBL" id="AHYR01000004">
    <property type="protein sequence ID" value="EOT42629.1"/>
    <property type="molecule type" value="Genomic_DNA"/>
</dbReference>
<evidence type="ECO:0000313" key="6">
    <source>
        <dbReference type="Proteomes" id="UP000014127"/>
    </source>
</evidence>